<dbReference type="PANTHER" id="PTHR42856">
    <property type="entry name" value="ACYL-COENZYME A THIOESTERASE PAAI"/>
    <property type="match status" value="1"/>
</dbReference>
<dbReference type="Gene3D" id="3.10.129.10">
    <property type="entry name" value="Hotdog Thioesterase"/>
    <property type="match status" value="1"/>
</dbReference>
<dbReference type="PANTHER" id="PTHR42856:SF1">
    <property type="entry name" value="ACYL-COENZYME A THIOESTERASE PAAI"/>
    <property type="match status" value="1"/>
</dbReference>
<dbReference type="CDD" id="cd03443">
    <property type="entry name" value="PaaI_thioesterase"/>
    <property type="match status" value="1"/>
</dbReference>
<dbReference type="GeneID" id="97140600"/>
<evidence type="ECO:0000313" key="3">
    <source>
        <dbReference type="EMBL" id="QYY43493.1"/>
    </source>
</evidence>
<proteinExistence type="predicted"/>
<evidence type="ECO:0000256" key="1">
    <source>
        <dbReference type="ARBA" id="ARBA00022801"/>
    </source>
</evidence>
<dbReference type="RefSeq" id="WP_057899658.1">
    <property type="nucleotide sequence ID" value="NZ_CP080764.1"/>
</dbReference>
<reference evidence="4 5" key="1">
    <citation type="submission" date="2016-10" db="EMBL/GenBank/DDBJ databases">
        <authorList>
            <person name="de Groot N.N."/>
        </authorList>
    </citation>
    <scope>NUCLEOTIDE SEQUENCE [LARGE SCALE GENOMIC DNA]</scope>
    <source>
        <strain evidence="4 5">L 420-91</strain>
    </source>
</reference>
<dbReference type="Proteomes" id="UP000198956">
    <property type="component" value="Unassembled WGS sequence"/>
</dbReference>
<dbReference type="EMBL" id="FNDE01000002">
    <property type="protein sequence ID" value="SDG76058.1"/>
    <property type="molecule type" value="Genomic_DNA"/>
</dbReference>
<dbReference type="InterPro" id="IPR029069">
    <property type="entry name" value="HotDog_dom_sf"/>
</dbReference>
<sequence length="153" mass="16899">MLSETETHRRYREQITRYVSRDPYARHLGIRLVELGEGTAVAEVDVREEMLNAHGTTHGAVIFALADFAFAAACNSYGRPCVALSMNVQYMAPSGKGARLRAVATEKKKTARAGFYQIEVEHDGESIALLDAVAYRKSGFFLEEIGQNAANEE</sequence>
<dbReference type="SUPFAM" id="SSF54637">
    <property type="entry name" value="Thioesterase/thiol ester dehydrase-isomerase"/>
    <property type="match status" value="1"/>
</dbReference>
<gene>
    <name evidence="3" type="ORF">K3F53_04400</name>
    <name evidence="4" type="ORF">SAMN04489735_1002165</name>
</gene>
<evidence type="ECO:0000313" key="6">
    <source>
        <dbReference type="Proteomes" id="UP000826616"/>
    </source>
</evidence>
<evidence type="ECO:0000259" key="2">
    <source>
        <dbReference type="Pfam" id="PF03061"/>
    </source>
</evidence>
<dbReference type="EMBL" id="CP080764">
    <property type="protein sequence ID" value="QYY43493.1"/>
    <property type="molecule type" value="Genomic_DNA"/>
</dbReference>
<organism evidence="4 5">
    <name type="scientific">Aneurinibacillus thermoaerophilus</name>
    <dbReference type="NCBI Taxonomy" id="143495"/>
    <lineage>
        <taxon>Bacteria</taxon>
        <taxon>Bacillati</taxon>
        <taxon>Bacillota</taxon>
        <taxon>Bacilli</taxon>
        <taxon>Bacillales</taxon>
        <taxon>Paenibacillaceae</taxon>
        <taxon>Aneurinibacillus group</taxon>
        <taxon>Aneurinibacillus</taxon>
    </lineage>
</organism>
<dbReference type="Pfam" id="PF03061">
    <property type="entry name" value="4HBT"/>
    <property type="match status" value="1"/>
</dbReference>
<dbReference type="InterPro" id="IPR006683">
    <property type="entry name" value="Thioestr_dom"/>
</dbReference>
<evidence type="ECO:0000313" key="5">
    <source>
        <dbReference type="Proteomes" id="UP000198956"/>
    </source>
</evidence>
<keyword evidence="1" id="KW-0378">Hydrolase</keyword>
<dbReference type="NCBIfam" id="TIGR00369">
    <property type="entry name" value="unchar_dom_1"/>
    <property type="match status" value="1"/>
</dbReference>
<protein>
    <submittedName>
        <fullName evidence="4">Acyl-CoA thioesterase</fullName>
    </submittedName>
    <submittedName>
        <fullName evidence="3">Hotdog fold thioesterase</fullName>
    </submittedName>
</protein>
<reference evidence="3 6" key="2">
    <citation type="submission" date="2021-08" db="EMBL/GenBank/DDBJ databases">
        <title>Complete genome sequence of the strain Aneurinibacillus thermoaerophilus CCM 8960.</title>
        <authorList>
            <person name="Musilova J."/>
            <person name="Kourilova X."/>
            <person name="Pernicova I."/>
            <person name="Bezdicek M."/>
            <person name="Lengerova M."/>
            <person name="Obruca S."/>
            <person name="Sedlar K."/>
        </authorList>
    </citation>
    <scope>NUCLEOTIDE SEQUENCE [LARGE SCALE GENOMIC DNA]</scope>
    <source>
        <strain evidence="3 6">CCM 8960</strain>
    </source>
</reference>
<evidence type="ECO:0000313" key="4">
    <source>
        <dbReference type="EMBL" id="SDG76058.1"/>
    </source>
</evidence>
<keyword evidence="6" id="KW-1185">Reference proteome</keyword>
<dbReference type="Proteomes" id="UP000826616">
    <property type="component" value="Chromosome"/>
</dbReference>
<accession>A0A1G7WVS7</accession>
<dbReference type="InterPro" id="IPR052723">
    <property type="entry name" value="Acyl-CoA_thioesterase_PaaI"/>
</dbReference>
<dbReference type="InterPro" id="IPR003736">
    <property type="entry name" value="PAAI_dom"/>
</dbReference>
<dbReference type="GO" id="GO:0016289">
    <property type="term" value="F:acyl-CoA hydrolase activity"/>
    <property type="evidence" value="ECO:0007669"/>
    <property type="project" value="UniProtKB-ARBA"/>
</dbReference>
<feature type="domain" description="Thioesterase" evidence="2">
    <location>
        <begin position="54"/>
        <end position="124"/>
    </location>
</feature>
<name>A0A1G7WVS7_ANETH</name>
<dbReference type="OrthoDB" id="286702at2"/>
<dbReference type="AlphaFoldDB" id="A0A1G7WVS7"/>